<protein>
    <submittedName>
        <fullName evidence="1">Uncharacterized protein</fullName>
    </submittedName>
</protein>
<reference evidence="1" key="1">
    <citation type="submission" date="2022-07" db="EMBL/GenBank/DDBJ databases">
        <title>Genome Sequence of Phlebia brevispora.</title>
        <authorList>
            <person name="Buettner E."/>
        </authorList>
    </citation>
    <scope>NUCLEOTIDE SEQUENCE</scope>
    <source>
        <strain evidence="1">MPL23</strain>
    </source>
</reference>
<dbReference type="EMBL" id="JANHOG010002711">
    <property type="protein sequence ID" value="KAJ3520688.1"/>
    <property type="molecule type" value="Genomic_DNA"/>
</dbReference>
<gene>
    <name evidence="1" type="ORF">NM688_g9126</name>
</gene>
<evidence type="ECO:0000313" key="2">
    <source>
        <dbReference type="Proteomes" id="UP001148662"/>
    </source>
</evidence>
<keyword evidence="2" id="KW-1185">Reference proteome</keyword>
<proteinExistence type="predicted"/>
<dbReference type="Proteomes" id="UP001148662">
    <property type="component" value="Unassembled WGS sequence"/>
</dbReference>
<comment type="caution">
    <text evidence="1">The sequence shown here is derived from an EMBL/GenBank/DDBJ whole genome shotgun (WGS) entry which is preliminary data.</text>
</comment>
<organism evidence="1 2">
    <name type="scientific">Phlebia brevispora</name>
    <dbReference type="NCBI Taxonomy" id="194682"/>
    <lineage>
        <taxon>Eukaryota</taxon>
        <taxon>Fungi</taxon>
        <taxon>Dikarya</taxon>
        <taxon>Basidiomycota</taxon>
        <taxon>Agaricomycotina</taxon>
        <taxon>Agaricomycetes</taxon>
        <taxon>Polyporales</taxon>
        <taxon>Meruliaceae</taxon>
        <taxon>Phlebia</taxon>
    </lineage>
</organism>
<sequence>MAGSFENQAGPSYISSSYADNILSDVRPIKLKLEALRSINVLLDEFLYKILGAAQSLSTDSLKAGLNKVLPTALGKDAVLEAEVELKAYWERNTPHKLAKEEFDLQWSFELLRLKCEGYTTMNDTDEDAEAIKRVNEKMTIATGLPTPPSSLLAPASLYLTAILEHICQHILSSVSLVTARDSSRTVATVHQLFTALCEDATLYTTFKAMNVYDQIESLTKMQHPRRSKSLSKGSVNGRASPASRAASPIRDMSTGRLRVSSESARPNIASALGQQPASGSNEKSRVRLFGRSSSDHERSELPDPRLPADDAQYGNTSEVMVYPARFFVLDEAAIQEFDELMRSSATMKVSLTPDRLKTMEVYKQERKRHKVHEDDPTQTSSTESTRAGSVRRLRPVDSIQEDDELATNTMSPTSTSVINTNNTFQNVIVPRARLTSLSTSPMSIPATPTIASRVRSVTISTPLSKKRSIGQMRPPALPSTSIFPSKRGSANENVPIMQNGRPARSRKVTRNRESMDLDDVMGREEDDTFTGEPMTPMTPRRRDPSKPYISQSARELIDFLDEGPPEELRPPNMNASILSFESTKTTKSRLQRMMSKLVLGSSGEKANGPEQLVAGVVAAVFLCSIYDS</sequence>
<name>A0ACC1RKD2_9APHY</name>
<accession>A0ACC1RKD2</accession>
<evidence type="ECO:0000313" key="1">
    <source>
        <dbReference type="EMBL" id="KAJ3520688.1"/>
    </source>
</evidence>